<gene>
    <name evidence="8" type="ORF">AVDCRST_MAG73-4277</name>
</gene>
<dbReference type="InterPro" id="IPR024083">
    <property type="entry name" value="Fumarase/histidase_N"/>
</dbReference>
<evidence type="ECO:0000259" key="6">
    <source>
        <dbReference type="Pfam" id="PF00206"/>
    </source>
</evidence>
<comment type="pathway">
    <text evidence="2">Amino-acid biosynthesis; L-arginine biosynthesis; L-arginine from L-ornithine and carbamoyl phosphate: step 3/3.</text>
</comment>
<dbReference type="FunFam" id="1.20.200.10:FF:000015">
    <property type="entry name" value="argininosuccinate lyase isoform X2"/>
    <property type="match status" value="1"/>
</dbReference>
<dbReference type="NCBIfam" id="TIGR00838">
    <property type="entry name" value="argH"/>
    <property type="match status" value="1"/>
</dbReference>
<evidence type="ECO:0000256" key="1">
    <source>
        <dbReference type="ARBA" id="ARBA00000985"/>
    </source>
</evidence>
<proteinExistence type="inferred from homology"/>
<dbReference type="GO" id="GO:0042450">
    <property type="term" value="P:L-arginine biosynthetic process via ornithine"/>
    <property type="evidence" value="ECO:0007669"/>
    <property type="project" value="UniProtKB-UniRule"/>
</dbReference>
<evidence type="ECO:0000256" key="2">
    <source>
        <dbReference type="ARBA" id="ARBA00004941"/>
    </source>
</evidence>
<reference evidence="8" key="1">
    <citation type="submission" date="2020-02" db="EMBL/GenBank/DDBJ databases">
        <authorList>
            <person name="Meier V. D."/>
        </authorList>
    </citation>
    <scope>NUCLEOTIDE SEQUENCE</scope>
    <source>
        <strain evidence="8">AVDCRST_MAG73</strain>
    </source>
</reference>
<dbReference type="InterPro" id="IPR022761">
    <property type="entry name" value="Fumarate_lyase_N"/>
</dbReference>
<dbReference type="InterPro" id="IPR000362">
    <property type="entry name" value="Fumarate_lyase_fam"/>
</dbReference>
<dbReference type="Pfam" id="PF00206">
    <property type="entry name" value="Lyase_1"/>
    <property type="match status" value="1"/>
</dbReference>
<feature type="domain" description="Fumarate lyase N-terminal" evidence="6">
    <location>
        <begin position="2"/>
        <end position="244"/>
    </location>
</feature>
<name>A0A6J4V5P5_9BACT</name>
<feature type="domain" description="Argininosuccinate lyase C-terminal" evidence="7">
    <location>
        <begin position="307"/>
        <end position="362"/>
    </location>
</feature>
<feature type="non-terminal residue" evidence="8">
    <location>
        <position position="1"/>
    </location>
</feature>
<dbReference type="InterPro" id="IPR020557">
    <property type="entry name" value="Fumarate_lyase_CS"/>
</dbReference>
<evidence type="ECO:0000256" key="4">
    <source>
        <dbReference type="ARBA" id="ARBA00022571"/>
    </source>
</evidence>
<dbReference type="Gene3D" id="1.20.200.10">
    <property type="entry name" value="Fumarase/aspartase (Central domain)"/>
    <property type="match status" value="1"/>
</dbReference>
<protein>
    <recommendedName>
        <fullName evidence="3 5">Argininosuccinate lyase</fullName>
        <ecNumber evidence="3 5">4.3.2.1</ecNumber>
    </recommendedName>
</protein>
<dbReference type="PROSITE" id="PS00163">
    <property type="entry name" value="FUMARATE_LYASES"/>
    <property type="match status" value="1"/>
</dbReference>
<dbReference type="GO" id="GO:0004056">
    <property type="term" value="F:argininosuccinate lyase activity"/>
    <property type="evidence" value="ECO:0007669"/>
    <property type="project" value="UniProtKB-UniRule"/>
</dbReference>
<dbReference type="HAMAP" id="MF_00006">
    <property type="entry name" value="Arg_succ_lyase"/>
    <property type="match status" value="1"/>
</dbReference>
<dbReference type="SUPFAM" id="SSF48557">
    <property type="entry name" value="L-aspartase-like"/>
    <property type="match status" value="1"/>
</dbReference>
<dbReference type="Pfam" id="PF14698">
    <property type="entry name" value="ASL_C2"/>
    <property type="match status" value="1"/>
</dbReference>
<dbReference type="PANTHER" id="PTHR43814">
    <property type="entry name" value="ARGININOSUCCINATE LYASE"/>
    <property type="match status" value="1"/>
</dbReference>
<organism evidence="8">
    <name type="scientific">uncultured Thermomicrobiales bacterium</name>
    <dbReference type="NCBI Taxonomy" id="1645740"/>
    <lineage>
        <taxon>Bacteria</taxon>
        <taxon>Pseudomonadati</taxon>
        <taxon>Thermomicrobiota</taxon>
        <taxon>Thermomicrobia</taxon>
        <taxon>Thermomicrobiales</taxon>
        <taxon>environmental samples</taxon>
    </lineage>
</organism>
<keyword evidence="4" id="KW-0055">Arginine biosynthesis</keyword>
<dbReference type="PRINTS" id="PR00145">
    <property type="entry name" value="ARGSUCLYASE"/>
</dbReference>
<evidence type="ECO:0000259" key="7">
    <source>
        <dbReference type="Pfam" id="PF14698"/>
    </source>
</evidence>
<dbReference type="PRINTS" id="PR00149">
    <property type="entry name" value="FUMRATELYASE"/>
</dbReference>
<dbReference type="Gene3D" id="1.10.40.30">
    <property type="entry name" value="Fumarase/aspartase (C-terminal domain)"/>
    <property type="match status" value="1"/>
</dbReference>
<dbReference type="EC" id="4.3.2.1" evidence="3 5"/>
<keyword evidence="4" id="KW-0028">Amino-acid biosynthesis</keyword>
<dbReference type="Gene3D" id="1.10.275.10">
    <property type="entry name" value="Fumarase/aspartase (N-terminal domain)"/>
    <property type="match status" value="1"/>
</dbReference>
<evidence type="ECO:0000256" key="5">
    <source>
        <dbReference type="NCBIfam" id="TIGR00838"/>
    </source>
</evidence>
<dbReference type="EMBL" id="CADCWE010000273">
    <property type="protein sequence ID" value="CAA9567121.1"/>
    <property type="molecule type" value="Genomic_DNA"/>
</dbReference>
<dbReference type="UniPathway" id="UPA00068">
    <property type="reaction ID" value="UER00114"/>
</dbReference>
<comment type="catalytic activity">
    <reaction evidence="1">
        <text>2-(N(omega)-L-arginino)succinate = fumarate + L-arginine</text>
        <dbReference type="Rhea" id="RHEA:24020"/>
        <dbReference type="ChEBI" id="CHEBI:29806"/>
        <dbReference type="ChEBI" id="CHEBI:32682"/>
        <dbReference type="ChEBI" id="CHEBI:57472"/>
        <dbReference type="EC" id="4.3.2.1"/>
    </reaction>
</comment>
<dbReference type="GO" id="GO:0005829">
    <property type="term" value="C:cytosol"/>
    <property type="evidence" value="ECO:0007669"/>
    <property type="project" value="TreeGrafter"/>
</dbReference>
<evidence type="ECO:0000313" key="8">
    <source>
        <dbReference type="EMBL" id="CAA9567121.1"/>
    </source>
</evidence>
<dbReference type="InterPro" id="IPR029419">
    <property type="entry name" value="Arg_succ_lyase_C"/>
</dbReference>
<dbReference type="CDD" id="cd01359">
    <property type="entry name" value="Argininosuccinate_lyase"/>
    <property type="match status" value="1"/>
</dbReference>
<sequence length="424" mass="45528">AIEAGLWRVWGEVETGAFRLTVQDEDVHTGVERRLRELIGPVTGKLHTARSRNDQVATDLRFWTKGALLAIAGATLDLAEALVDVAAAHENVVMPGYTHLQRAQPVLLGHHLLAYVAMLERDLDRLRDAFRRADVLVLGSGALAGVTYPIDREMVAADLGFAAVGANSMDGVSDRDFVLDALYACSLIALHLSRLSEEIIFWSSGEVRFVTLADAFSTGSSIMPQKKNPDVAELARGKTGRVFGHLLAMLTVVKGLPLTYNKDFQEDKEGLFDAVDTILAVLDVFPPMLRTMTFHRDRLATAATGDFSLATDAADLLARHGVPFREAHEAVGALVGRCVAEGKTFADLSGAEWAAAHPLFADHRPPSTALESVAARDVPGGTAPGRVAAALLAARTRAAGQRAWLDERETALAATMRRPDGATA</sequence>
<dbReference type="PANTHER" id="PTHR43814:SF1">
    <property type="entry name" value="ARGININOSUCCINATE LYASE"/>
    <property type="match status" value="1"/>
</dbReference>
<dbReference type="InterPro" id="IPR008948">
    <property type="entry name" value="L-Aspartase-like"/>
</dbReference>
<dbReference type="AlphaFoldDB" id="A0A6J4V5P5"/>
<accession>A0A6J4V5P5</accession>
<keyword evidence="8" id="KW-0456">Lyase</keyword>
<evidence type="ECO:0000256" key="3">
    <source>
        <dbReference type="ARBA" id="ARBA00012338"/>
    </source>
</evidence>
<dbReference type="InterPro" id="IPR009049">
    <property type="entry name" value="Argininosuccinate_lyase"/>
</dbReference>